<evidence type="ECO:0000313" key="3">
    <source>
        <dbReference type="Proteomes" id="UP001159405"/>
    </source>
</evidence>
<reference evidence="2 3" key="1">
    <citation type="submission" date="2022-05" db="EMBL/GenBank/DDBJ databases">
        <authorList>
            <consortium name="Genoscope - CEA"/>
            <person name="William W."/>
        </authorList>
    </citation>
    <scope>NUCLEOTIDE SEQUENCE [LARGE SCALE GENOMIC DNA]</scope>
</reference>
<proteinExistence type="predicted"/>
<accession>A0ABN8N2R8</accession>
<feature type="non-terminal residue" evidence="2">
    <location>
        <position position="212"/>
    </location>
</feature>
<gene>
    <name evidence="2" type="ORF">PLOB_00047802</name>
</gene>
<keyword evidence="3" id="KW-1185">Reference proteome</keyword>
<protein>
    <submittedName>
        <fullName evidence="2">Uncharacterized protein</fullName>
    </submittedName>
</protein>
<comment type="caution">
    <text evidence="2">The sequence shown here is derived from an EMBL/GenBank/DDBJ whole genome shotgun (WGS) entry which is preliminary data.</text>
</comment>
<name>A0ABN8N2R8_9CNID</name>
<feature type="region of interest" description="Disordered" evidence="1">
    <location>
        <begin position="1"/>
        <end position="42"/>
    </location>
</feature>
<organism evidence="2 3">
    <name type="scientific">Porites lobata</name>
    <dbReference type="NCBI Taxonomy" id="104759"/>
    <lineage>
        <taxon>Eukaryota</taxon>
        <taxon>Metazoa</taxon>
        <taxon>Cnidaria</taxon>
        <taxon>Anthozoa</taxon>
        <taxon>Hexacorallia</taxon>
        <taxon>Scleractinia</taxon>
        <taxon>Fungiina</taxon>
        <taxon>Poritidae</taxon>
        <taxon>Porites</taxon>
    </lineage>
</organism>
<dbReference type="Proteomes" id="UP001159405">
    <property type="component" value="Unassembled WGS sequence"/>
</dbReference>
<evidence type="ECO:0000256" key="1">
    <source>
        <dbReference type="SAM" id="MobiDB-lite"/>
    </source>
</evidence>
<dbReference type="EMBL" id="CALNXK010000009">
    <property type="protein sequence ID" value="CAH3041586.1"/>
    <property type="molecule type" value="Genomic_DNA"/>
</dbReference>
<evidence type="ECO:0000313" key="2">
    <source>
        <dbReference type="EMBL" id="CAH3041586.1"/>
    </source>
</evidence>
<sequence>MTDDDSSMNSVNRKGTRETGEAASPGRYPTVGQGGPGRQPAAARMKWSRDMNIAVMECYYLCKPRMHAVWKERGLPKITEQRLCDQARAIRKSEWFTSFELDEIRRRMTKVDEELEEQDAGCIDTEPEQVDKLNGAVNVQITDNDTRNDEERQMLKDIVEIMRSGQVWNGAGFKKVERKVVSEWTKKVNRVVSEIQTTNITDTNKLINATAI</sequence>